<dbReference type="GO" id="GO:0008483">
    <property type="term" value="F:transaminase activity"/>
    <property type="evidence" value="ECO:0007669"/>
    <property type="project" value="UniProtKB-KW"/>
</dbReference>
<feature type="signal peptide" evidence="1">
    <location>
        <begin position="1"/>
        <end position="18"/>
    </location>
</feature>
<evidence type="ECO:0000313" key="2">
    <source>
        <dbReference type="EMBL" id="QEY24179.1"/>
    </source>
</evidence>
<protein>
    <submittedName>
        <fullName evidence="2">Glucosamine-fructose-6-phosphate aminotransferase</fullName>
    </submittedName>
</protein>
<evidence type="ECO:0000256" key="1">
    <source>
        <dbReference type="SAM" id="SignalP"/>
    </source>
</evidence>
<organism evidence="2 3">
    <name type="scientific">Neisseria animalis</name>
    <dbReference type="NCBI Taxonomy" id="492"/>
    <lineage>
        <taxon>Bacteria</taxon>
        <taxon>Pseudomonadati</taxon>
        <taxon>Pseudomonadota</taxon>
        <taxon>Betaproteobacteria</taxon>
        <taxon>Neisseriales</taxon>
        <taxon>Neisseriaceae</taxon>
        <taxon>Neisseria</taxon>
    </lineage>
</organism>
<proteinExistence type="predicted"/>
<keyword evidence="2" id="KW-0032">Aminotransferase</keyword>
<dbReference type="KEGG" id="naq:D0T90_06495"/>
<keyword evidence="3" id="KW-1185">Reference proteome</keyword>
<keyword evidence="2" id="KW-0808">Transferase</keyword>
<evidence type="ECO:0000313" key="3">
    <source>
        <dbReference type="Proteomes" id="UP000325536"/>
    </source>
</evidence>
<keyword evidence="1" id="KW-0732">Signal</keyword>
<sequence length="147" mass="16757">MKNTTNLLLPCAAILMLAACVSDFGQREHAFLRHETETTLTQKIIKGQTTRSEIETLFGKPAPYEEGCYSYHVSSMPFYNFLPTNFLYMKSRSEHWRLCIDYNGDTVRDYRFSHTADIKTDSPAGSLLKDFADGLRPPLSKPSRNPL</sequence>
<dbReference type="EMBL" id="CP031699">
    <property type="protein sequence ID" value="QEY24179.1"/>
    <property type="molecule type" value="Genomic_DNA"/>
</dbReference>
<reference evidence="2 3" key="1">
    <citation type="submission" date="2018-08" db="EMBL/GenBank/DDBJ databases">
        <title>Neisseria animalis ATCC 49930 complete genome.</title>
        <authorList>
            <person name="Veseli I.A."/>
            <person name="Mascarenhas dos Santos A.C."/>
            <person name="Buttler R."/>
            <person name="Pombert J.-F."/>
        </authorList>
    </citation>
    <scope>NUCLEOTIDE SEQUENCE [LARGE SCALE GENOMIC DNA]</scope>
    <source>
        <strain evidence="2 3">ATCC 49930</strain>
    </source>
</reference>
<accession>A0A5P3MU45</accession>
<dbReference type="PROSITE" id="PS51257">
    <property type="entry name" value="PROKAR_LIPOPROTEIN"/>
    <property type="match status" value="1"/>
</dbReference>
<name>A0A5P3MU45_NEIAN</name>
<dbReference type="OrthoDB" id="8607250at2"/>
<dbReference type="RefSeq" id="WP_123795659.1">
    <property type="nucleotide sequence ID" value="NZ_CP031699.1"/>
</dbReference>
<dbReference type="AlphaFoldDB" id="A0A5P3MU45"/>
<gene>
    <name evidence="2" type="ORF">D0T90_06495</name>
</gene>
<dbReference type="Proteomes" id="UP000325536">
    <property type="component" value="Chromosome"/>
</dbReference>
<feature type="chain" id="PRO_5030990857" evidence="1">
    <location>
        <begin position="19"/>
        <end position="147"/>
    </location>
</feature>